<keyword evidence="3" id="KW-1185">Reference proteome</keyword>
<dbReference type="PANTHER" id="PTHR21310:SF37">
    <property type="entry name" value="AMINOGLYCOSIDE PHOSPHOTRANSFERASE DOMAIN-CONTAINING PROTEIN"/>
    <property type="match status" value="1"/>
</dbReference>
<name>A0A0G2DSQ9_PHACM</name>
<evidence type="ECO:0000256" key="1">
    <source>
        <dbReference type="SAM" id="MobiDB-lite"/>
    </source>
</evidence>
<organism evidence="2 3">
    <name type="scientific">Phaeomoniella chlamydospora</name>
    <name type="common">Phaeoacremonium chlamydosporum</name>
    <dbReference type="NCBI Taxonomy" id="158046"/>
    <lineage>
        <taxon>Eukaryota</taxon>
        <taxon>Fungi</taxon>
        <taxon>Dikarya</taxon>
        <taxon>Ascomycota</taxon>
        <taxon>Pezizomycotina</taxon>
        <taxon>Eurotiomycetes</taxon>
        <taxon>Chaetothyriomycetidae</taxon>
        <taxon>Phaeomoniellales</taxon>
        <taxon>Phaeomoniellaceae</taxon>
        <taxon>Phaeomoniella</taxon>
    </lineage>
</organism>
<accession>A0A0G2DSQ9</accession>
<reference evidence="2 3" key="1">
    <citation type="submission" date="2015-05" db="EMBL/GenBank/DDBJ databases">
        <title>Distinctive expansion of gene families associated with plant cell wall degradation and secondary metabolism in the genomes of grapevine trunk pathogens.</title>
        <authorList>
            <person name="Lawrence D.P."/>
            <person name="Travadon R."/>
            <person name="Rolshausen P.E."/>
            <person name="Baumgartner K."/>
        </authorList>
    </citation>
    <scope>NUCLEOTIDE SEQUENCE [LARGE SCALE GENOMIC DNA]</scope>
    <source>
        <strain evidence="2">UCRPC4</strain>
    </source>
</reference>
<proteinExistence type="predicted"/>
<reference evidence="2 3" key="2">
    <citation type="submission" date="2015-05" db="EMBL/GenBank/DDBJ databases">
        <authorList>
            <person name="Morales-Cruz A."/>
            <person name="Amrine K.C."/>
            <person name="Cantu D."/>
        </authorList>
    </citation>
    <scope>NUCLEOTIDE SEQUENCE [LARGE SCALE GENOMIC DNA]</scope>
    <source>
        <strain evidence="2">UCRPC4</strain>
    </source>
</reference>
<dbReference type="AlphaFoldDB" id="A0A0G2DSQ9"/>
<dbReference type="EMBL" id="LCWF01000260">
    <property type="protein sequence ID" value="KKY13734.1"/>
    <property type="molecule type" value="Genomic_DNA"/>
</dbReference>
<protein>
    <recommendedName>
        <fullName evidence="4">Aminoglycoside phosphotransferase domain-containing protein</fullName>
    </recommendedName>
</protein>
<dbReference type="PANTHER" id="PTHR21310">
    <property type="entry name" value="AMINOGLYCOSIDE PHOSPHOTRANSFERASE-RELATED-RELATED"/>
    <property type="match status" value="1"/>
</dbReference>
<dbReference type="SUPFAM" id="SSF56112">
    <property type="entry name" value="Protein kinase-like (PK-like)"/>
    <property type="match status" value="1"/>
</dbReference>
<comment type="caution">
    <text evidence="2">The sequence shown here is derived from an EMBL/GenBank/DDBJ whole genome shotgun (WGS) entry which is preliminary data.</text>
</comment>
<dbReference type="OrthoDB" id="3645574at2759"/>
<dbReference type="Proteomes" id="UP000053317">
    <property type="component" value="Unassembled WGS sequence"/>
</dbReference>
<dbReference type="InterPro" id="IPR011009">
    <property type="entry name" value="Kinase-like_dom_sf"/>
</dbReference>
<sequence length="348" mass="41078">MLSPFLKNEFHTGLRVGYLLMDYIQDGEMLSETFKDRKGDEDLQSNLFTDLSRILLSLAKIPQPRIGSFTFEDDGRITLSNRPLTLQLHMLENEKVPTNIGRKTTYSSVADYIYDLLGYHDSRLLHQPNSMDNEDDGRRQMGAISLMRATSVHFINLETRHGPFYFTLTDLHQSNIFVDQDWHVKSIIDLEWACSLPSEMLQPPYWITDEPIDHLTGENLEKFSKVRDKFMSIFEREEKLYTHTNQAPRTRMMQKNWETGSFWYFAALESTKGLYNIFRRNIRPKFSENFSYQEVSHYWRTNTDKVIQAKLDDRQSYRDNLIQRAMKGRELSEGESAERKKALREREL</sequence>
<gene>
    <name evidence="2" type="ORF">UCRPC4_g06919</name>
</gene>
<evidence type="ECO:0008006" key="4">
    <source>
        <dbReference type="Google" id="ProtNLM"/>
    </source>
</evidence>
<evidence type="ECO:0000313" key="3">
    <source>
        <dbReference type="Proteomes" id="UP000053317"/>
    </source>
</evidence>
<dbReference type="InterPro" id="IPR051678">
    <property type="entry name" value="AGP_Transferase"/>
</dbReference>
<evidence type="ECO:0000313" key="2">
    <source>
        <dbReference type="EMBL" id="KKY13734.1"/>
    </source>
</evidence>
<feature type="region of interest" description="Disordered" evidence="1">
    <location>
        <begin position="328"/>
        <end position="348"/>
    </location>
</feature>